<dbReference type="Gene3D" id="2.170.150.80">
    <property type="entry name" value="NAC domain"/>
    <property type="match status" value="1"/>
</dbReference>
<proteinExistence type="evidence at transcript level"/>
<feature type="domain" description="NAC" evidence="6">
    <location>
        <begin position="9"/>
        <end position="159"/>
    </location>
</feature>
<evidence type="ECO:0000256" key="4">
    <source>
        <dbReference type="ARBA" id="ARBA00023242"/>
    </source>
</evidence>
<keyword evidence="2" id="KW-0238">DNA-binding</keyword>
<evidence type="ECO:0000259" key="6">
    <source>
        <dbReference type="PROSITE" id="PS51005"/>
    </source>
</evidence>
<sequence>MDKLEELVLPSGYRFSPTDPELVVHYLIKKIVGRGLPANIIKHIKDLYKYDPLELPISEFKYGNENEAYFYTHIQQKDSHGSQQVLDTPSGYWREIDLGDFEVFYGWEIVGLKRSMAFYEGEFPNGKRADWVIDEYSVNPRLIPLEKTKGCVVCRIRYGGSSNKSEWGSPLESPLESDSDDEVQSRERNSNLTSNSIDNEILSEIEDHSDADRR</sequence>
<keyword evidence="3" id="KW-0804">Transcription</keyword>
<organism evidence="7">
    <name type="scientific">Diospyros kaki</name>
    <name type="common">Kaki persimmon</name>
    <name type="synonym">Diospyros chinensis</name>
    <dbReference type="NCBI Taxonomy" id="35925"/>
    <lineage>
        <taxon>Eukaryota</taxon>
        <taxon>Viridiplantae</taxon>
        <taxon>Streptophyta</taxon>
        <taxon>Embryophyta</taxon>
        <taxon>Tracheophyta</taxon>
        <taxon>Spermatophyta</taxon>
        <taxon>Magnoliopsida</taxon>
        <taxon>eudicotyledons</taxon>
        <taxon>Gunneridae</taxon>
        <taxon>Pentapetalae</taxon>
        <taxon>asterids</taxon>
        <taxon>Ericales</taxon>
        <taxon>Ebenaceae</taxon>
        <taxon>Diospyros</taxon>
    </lineage>
</organism>
<dbReference type="GO" id="GO:0006355">
    <property type="term" value="P:regulation of DNA-templated transcription"/>
    <property type="evidence" value="ECO:0007669"/>
    <property type="project" value="InterPro"/>
</dbReference>
<feature type="region of interest" description="Disordered" evidence="5">
    <location>
        <begin position="163"/>
        <end position="214"/>
    </location>
</feature>
<evidence type="ECO:0000256" key="3">
    <source>
        <dbReference type="ARBA" id="ARBA00023163"/>
    </source>
</evidence>
<dbReference type="Pfam" id="PF02365">
    <property type="entry name" value="NAM"/>
    <property type="match status" value="1"/>
</dbReference>
<keyword evidence="1" id="KW-0805">Transcription regulation</keyword>
<dbReference type="PANTHER" id="PTHR31719">
    <property type="entry name" value="NAC TRANSCRIPTION FACTOR 56"/>
    <property type="match status" value="1"/>
</dbReference>
<evidence type="ECO:0000256" key="2">
    <source>
        <dbReference type="ARBA" id="ARBA00023125"/>
    </source>
</evidence>
<dbReference type="InterPro" id="IPR036093">
    <property type="entry name" value="NAC_dom_sf"/>
</dbReference>
<keyword evidence="4" id="KW-0539">Nucleus</keyword>
<dbReference type="EMBL" id="KP222306">
    <property type="protein sequence ID" value="AJF38904.1"/>
    <property type="molecule type" value="mRNA"/>
</dbReference>
<feature type="compositionally biased region" description="Basic and acidic residues" evidence="5">
    <location>
        <begin position="205"/>
        <end position="214"/>
    </location>
</feature>
<evidence type="ECO:0000256" key="5">
    <source>
        <dbReference type="SAM" id="MobiDB-lite"/>
    </source>
</evidence>
<accession>A0A0B5HB66</accession>
<evidence type="ECO:0000313" key="7">
    <source>
        <dbReference type="EMBL" id="AJF38904.1"/>
    </source>
</evidence>
<evidence type="ECO:0000256" key="1">
    <source>
        <dbReference type="ARBA" id="ARBA00023015"/>
    </source>
</evidence>
<gene>
    <name evidence="7" type="primary">NAC4</name>
</gene>
<dbReference type="PROSITE" id="PS51005">
    <property type="entry name" value="NAC"/>
    <property type="match status" value="1"/>
</dbReference>
<dbReference type="InterPro" id="IPR003441">
    <property type="entry name" value="NAC-dom"/>
</dbReference>
<dbReference type="PANTHER" id="PTHR31719:SF179">
    <property type="entry name" value="OS08G0148400 PROTEIN"/>
    <property type="match status" value="1"/>
</dbReference>
<dbReference type="SUPFAM" id="SSF101941">
    <property type="entry name" value="NAC domain"/>
    <property type="match status" value="1"/>
</dbReference>
<name>A0A0B5HB66_DIOKA</name>
<dbReference type="AlphaFoldDB" id="A0A0B5HB66"/>
<dbReference type="GO" id="GO:0003677">
    <property type="term" value="F:DNA binding"/>
    <property type="evidence" value="ECO:0007669"/>
    <property type="project" value="UniProtKB-KW"/>
</dbReference>
<protein>
    <submittedName>
        <fullName evidence="7">NAC transcription factor</fullName>
    </submittedName>
</protein>
<reference evidence="7" key="1">
    <citation type="journal article" date="2015" name="Int. J. Mol. Sci.">
        <title>Isolation and Expression of NAC Genes during Persimmon Fruit Postharvest Astringency Removal.</title>
        <authorList>
            <person name="Min T."/>
            <person name="Wang M.M."/>
            <person name="Wang H."/>
            <person name="Liu X."/>
            <person name="Fang F."/>
            <person name="Grierson D."/>
            <person name="Yin X.R."/>
            <person name="Chen K.S."/>
        </authorList>
    </citation>
    <scope>NUCLEOTIDE SEQUENCE</scope>
</reference>